<protein>
    <recommendedName>
        <fullName evidence="2">Lipid/polyisoprenoid-binding YceI-like domain-containing protein</fullName>
    </recommendedName>
</protein>
<dbReference type="RefSeq" id="WP_100714019.1">
    <property type="nucleotide sequence ID" value="NZ_NPDY01000009.1"/>
</dbReference>
<feature type="chain" id="PRO_5014812719" description="Lipid/polyisoprenoid-binding YceI-like domain-containing protein" evidence="1">
    <location>
        <begin position="25"/>
        <end position="185"/>
    </location>
</feature>
<evidence type="ECO:0000313" key="4">
    <source>
        <dbReference type="EMBL" id="PJZ72282.1"/>
    </source>
</evidence>
<evidence type="ECO:0000313" key="6">
    <source>
        <dbReference type="Proteomes" id="UP000231990"/>
    </source>
</evidence>
<dbReference type="EMBL" id="NPDZ01000011">
    <property type="protein sequence ID" value="PJZ72282.1"/>
    <property type="molecule type" value="Genomic_DNA"/>
</dbReference>
<dbReference type="InterPro" id="IPR036761">
    <property type="entry name" value="TTHA0802/YceI-like_sf"/>
</dbReference>
<dbReference type="PANTHER" id="PTHR34406:SF1">
    <property type="entry name" value="PROTEIN YCEI"/>
    <property type="match status" value="1"/>
</dbReference>
<evidence type="ECO:0000256" key="1">
    <source>
        <dbReference type="SAM" id="SignalP"/>
    </source>
</evidence>
<feature type="domain" description="Lipid/polyisoprenoid-binding YceI-like" evidence="2">
    <location>
        <begin position="36"/>
        <end position="184"/>
    </location>
</feature>
<evidence type="ECO:0000313" key="3">
    <source>
        <dbReference type="EMBL" id="PJZ69457.1"/>
    </source>
</evidence>
<dbReference type="EMBL" id="NPDY01000009">
    <property type="protein sequence ID" value="PJZ69457.1"/>
    <property type="molecule type" value="Genomic_DNA"/>
</dbReference>
<keyword evidence="5" id="KW-1185">Reference proteome</keyword>
<feature type="signal peptide" evidence="1">
    <location>
        <begin position="1"/>
        <end position="24"/>
    </location>
</feature>
<dbReference type="AlphaFoldDB" id="A0A2M9ZJS4"/>
<name>A0A2M9ZJS4_9LEPT</name>
<reference evidence="5 6" key="1">
    <citation type="submission" date="2017-07" db="EMBL/GenBank/DDBJ databases">
        <title>Leptospira spp. isolated from tropical soils.</title>
        <authorList>
            <person name="Thibeaux R."/>
            <person name="Iraola G."/>
            <person name="Ferres I."/>
            <person name="Bierque E."/>
            <person name="Girault D."/>
            <person name="Soupe-Gilbert M.-E."/>
            <person name="Picardeau M."/>
            <person name="Goarant C."/>
        </authorList>
    </citation>
    <scope>NUCLEOTIDE SEQUENCE [LARGE SCALE GENOMIC DNA]</scope>
    <source>
        <strain evidence="4 6">FH1-B-B1</strain>
        <strain evidence="3 5">FH1-B-C1</strain>
    </source>
</reference>
<dbReference type="PANTHER" id="PTHR34406">
    <property type="entry name" value="PROTEIN YCEI"/>
    <property type="match status" value="1"/>
</dbReference>
<evidence type="ECO:0000313" key="5">
    <source>
        <dbReference type="Proteomes" id="UP000231962"/>
    </source>
</evidence>
<accession>A0A2M9ZJS4</accession>
<dbReference type="InterPro" id="IPR007372">
    <property type="entry name" value="Lipid/polyisoprenoid-bd_YceI"/>
</dbReference>
<dbReference type="SMART" id="SM00867">
    <property type="entry name" value="YceI"/>
    <property type="match status" value="1"/>
</dbReference>
<dbReference type="OrthoDB" id="328418at2"/>
<dbReference type="Proteomes" id="UP000231962">
    <property type="component" value="Unassembled WGS sequence"/>
</dbReference>
<dbReference type="SUPFAM" id="SSF101874">
    <property type="entry name" value="YceI-like"/>
    <property type="match status" value="1"/>
</dbReference>
<dbReference type="Pfam" id="PF04264">
    <property type="entry name" value="YceI"/>
    <property type="match status" value="1"/>
</dbReference>
<evidence type="ECO:0000259" key="2">
    <source>
        <dbReference type="SMART" id="SM00867"/>
    </source>
</evidence>
<dbReference type="Proteomes" id="UP000231990">
    <property type="component" value="Unassembled WGS sequence"/>
</dbReference>
<comment type="caution">
    <text evidence="4">The sequence shown here is derived from an EMBL/GenBank/DDBJ whole genome shotgun (WGS) entry which is preliminary data.</text>
</comment>
<keyword evidence="1" id="KW-0732">Signal</keyword>
<organism evidence="4 6">
    <name type="scientific">Leptospira perolatii</name>
    <dbReference type="NCBI Taxonomy" id="2023191"/>
    <lineage>
        <taxon>Bacteria</taxon>
        <taxon>Pseudomonadati</taxon>
        <taxon>Spirochaetota</taxon>
        <taxon>Spirochaetia</taxon>
        <taxon>Leptospirales</taxon>
        <taxon>Leptospiraceae</taxon>
        <taxon>Leptospira</taxon>
    </lineage>
</organism>
<proteinExistence type="predicted"/>
<gene>
    <name evidence="3" type="ORF">CH360_10625</name>
    <name evidence="4" type="ORF">CH373_15285</name>
</gene>
<dbReference type="Gene3D" id="2.40.128.110">
    <property type="entry name" value="Lipid/polyisoprenoid-binding, YceI-like"/>
    <property type="match status" value="1"/>
</dbReference>
<sequence>MRFFFRASLTFGFLLLLFSLNSISAQELKVSEKIITFVVDHPFETVNAECGKVVLEPSSFPSKDSYPKVSSIKIEIPFKYISSGDQNRDSTIIESLGYPTYKSVSFQSSKIVEAEGGWDVTGNLTINGVTKQIQVFASGTKDAGKVVVKGTFNVMMSDYNVVPPSLLFVKTREKVVINFQFTLQP</sequence>